<evidence type="ECO:0000313" key="6">
    <source>
        <dbReference type="EMBL" id="CAI0444067.1"/>
    </source>
</evidence>
<organism evidence="6 7">
    <name type="scientific">Linum tenue</name>
    <dbReference type="NCBI Taxonomy" id="586396"/>
    <lineage>
        <taxon>Eukaryota</taxon>
        <taxon>Viridiplantae</taxon>
        <taxon>Streptophyta</taxon>
        <taxon>Embryophyta</taxon>
        <taxon>Tracheophyta</taxon>
        <taxon>Spermatophyta</taxon>
        <taxon>Magnoliopsida</taxon>
        <taxon>eudicotyledons</taxon>
        <taxon>Gunneridae</taxon>
        <taxon>Pentapetalae</taxon>
        <taxon>rosids</taxon>
        <taxon>fabids</taxon>
        <taxon>Malpighiales</taxon>
        <taxon>Linaceae</taxon>
        <taxon>Linum</taxon>
    </lineage>
</organism>
<dbReference type="PANTHER" id="PTHR19845">
    <property type="entry name" value="KATANIN P80 SUBUNIT"/>
    <property type="match status" value="1"/>
</dbReference>
<proteinExistence type="predicted"/>
<dbReference type="GO" id="GO:0008017">
    <property type="term" value="F:microtubule binding"/>
    <property type="evidence" value="ECO:0007669"/>
    <property type="project" value="InterPro"/>
</dbReference>
<name>A0AAV0MCR4_9ROSI</name>
<dbReference type="GO" id="GO:0007019">
    <property type="term" value="P:microtubule depolymerization"/>
    <property type="evidence" value="ECO:0007669"/>
    <property type="project" value="TreeGrafter"/>
</dbReference>
<evidence type="ECO:0000256" key="4">
    <source>
        <dbReference type="SAM" id="SignalP"/>
    </source>
</evidence>
<dbReference type="PANTHER" id="PTHR19845:SF0">
    <property type="entry name" value="KATANIN P80 WD40 REPEAT-CONTAINING SUBUNIT B1"/>
    <property type="match status" value="1"/>
</dbReference>
<comment type="subcellular location">
    <subcellularLocation>
        <location evidence="1">Cytoplasm</location>
        <location evidence="1">Cytoskeleton</location>
    </subcellularLocation>
</comment>
<dbReference type="AlphaFoldDB" id="A0AAV0MCR4"/>
<feature type="signal peptide" evidence="4">
    <location>
        <begin position="1"/>
        <end position="18"/>
    </location>
</feature>
<evidence type="ECO:0000256" key="1">
    <source>
        <dbReference type="ARBA" id="ARBA00004245"/>
    </source>
</evidence>
<dbReference type="GO" id="GO:0008352">
    <property type="term" value="C:katanin complex"/>
    <property type="evidence" value="ECO:0007669"/>
    <property type="project" value="TreeGrafter"/>
</dbReference>
<feature type="domain" description="Katanin p80 subunit C-terminal" evidence="5">
    <location>
        <begin position="234"/>
        <end position="390"/>
    </location>
</feature>
<dbReference type="Proteomes" id="UP001154282">
    <property type="component" value="Unassembled WGS sequence"/>
</dbReference>
<keyword evidence="4" id="KW-0732">Signal</keyword>
<evidence type="ECO:0000313" key="7">
    <source>
        <dbReference type="Proteomes" id="UP001154282"/>
    </source>
</evidence>
<feature type="chain" id="PRO_5043717990" description="Katanin p80 subunit C-terminal domain-containing protein" evidence="4">
    <location>
        <begin position="19"/>
        <end position="394"/>
    </location>
</feature>
<dbReference type="Pfam" id="PF13925">
    <property type="entry name" value="Katanin_con80"/>
    <property type="match status" value="1"/>
</dbReference>
<keyword evidence="3" id="KW-0206">Cytoskeleton</keyword>
<sequence>MLLTFCLVLVEAIGTVPGTPRKISVNSGVKVLANSVTVPSNGVTKKNYSKANPAVSGPVFSKADVIPVIVPRTSARLEHDSDLRKETSISGRLMQFPLQSKTTDFRRFPCRNDDIEHQTISVRHGPTGTNVVDRTSSPAVKGSIHDENPGHKVFRDAPSFEGQIGGRMRSLAFNMEKNGRTIYRDATPDVSPRRAPRVVLPLNRHLQREYTPSPEAETVLSADEDYIADVMEPHDQFVSSMQSRLAKLQAVYRYWERNDVKGAIGVMEKMADYAVLADVISILAENVHIVTLDVSTYLLPVLTFLLESKMDRHLSISMELLVKLVRTFGTVIFSTVSASTTIGVDIEAERRLERCNLCFVELEKVKRCLPSFARRGGSVGKSAQELNLALQEVS</sequence>
<keyword evidence="7" id="KW-1185">Reference proteome</keyword>
<evidence type="ECO:0000256" key="2">
    <source>
        <dbReference type="ARBA" id="ARBA00022490"/>
    </source>
</evidence>
<evidence type="ECO:0000256" key="3">
    <source>
        <dbReference type="ARBA" id="ARBA00023212"/>
    </source>
</evidence>
<keyword evidence="2" id="KW-0963">Cytoplasm</keyword>
<comment type="caution">
    <text evidence="6">The sequence shown here is derived from an EMBL/GenBank/DDBJ whole genome shotgun (WGS) entry which is preliminary data.</text>
</comment>
<evidence type="ECO:0000259" key="5">
    <source>
        <dbReference type="Pfam" id="PF13925"/>
    </source>
</evidence>
<accession>A0AAV0MCR4</accession>
<gene>
    <name evidence="6" type="ORF">LITE_LOCUS27938</name>
</gene>
<reference evidence="6" key="1">
    <citation type="submission" date="2022-08" db="EMBL/GenBank/DDBJ databases">
        <authorList>
            <person name="Gutierrez-Valencia J."/>
        </authorList>
    </citation>
    <scope>NUCLEOTIDE SEQUENCE</scope>
</reference>
<dbReference type="EMBL" id="CAMGYJ010000007">
    <property type="protein sequence ID" value="CAI0444067.1"/>
    <property type="molecule type" value="Genomic_DNA"/>
</dbReference>
<protein>
    <recommendedName>
        <fullName evidence="5">Katanin p80 subunit C-terminal domain-containing protein</fullName>
    </recommendedName>
</protein>
<dbReference type="InterPro" id="IPR028021">
    <property type="entry name" value="Katanin_C-terminal"/>
</dbReference>